<keyword evidence="1" id="KW-0812">Transmembrane</keyword>
<dbReference type="NCBIfam" id="NF037970">
    <property type="entry name" value="vanZ_1"/>
    <property type="match status" value="1"/>
</dbReference>
<name>A0A1F4VKN6_UNCKA</name>
<dbReference type="AlphaFoldDB" id="A0A1F4VKN6"/>
<feature type="transmembrane region" description="Helical" evidence="1">
    <location>
        <begin position="62"/>
        <end position="80"/>
    </location>
</feature>
<evidence type="ECO:0000259" key="2">
    <source>
        <dbReference type="Pfam" id="PF04892"/>
    </source>
</evidence>
<accession>A0A1F4VKN6</accession>
<dbReference type="InterPro" id="IPR006976">
    <property type="entry name" value="VanZ-like"/>
</dbReference>
<sequence>MLLVKRWLPAVIIMLFLFTSSSLPGASVSAVKSVDAFVHKVTHIIIYMLLCLTFYRATKNPFMSVLLTIIYGVFDEYHQLFTFTRSGNVIDIMVDSMSAFFIGLILWKFYLVLPKTLKNWLEQ</sequence>
<dbReference type="EMBL" id="MEVN01000003">
    <property type="protein sequence ID" value="OGC57876.1"/>
    <property type="molecule type" value="Genomic_DNA"/>
</dbReference>
<keyword evidence="1" id="KW-1133">Transmembrane helix</keyword>
<proteinExistence type="predicted"/>
<comment type="caution">
    <text evidence="3">The sequence shown here is derived from an EMBL/GenBank/DDBJ whole genome shotgun (WGS) entry which is preliminary data.</text>
</comment>
<feature type="domain" description="VanZ-like" evidence="2">
    <location>
        <begin position="34"/>
        <end position="109"/>
    </location>
</feature>
<organism evidence="3 4">
    <name type="scientific">candidate division WWE3 bacterium RIFCSPLOWO2_12_FULL_36_10</name>
    <dbReference type="NCBI Taxonomy" id="1802630"/>
    <lineage>
        <taxon>Bacteria</taxon>
        <taxon>Katanobacteria</taxon>
    </lineage>
</organism>
<gene>
    <name evidence="3" type="ORF">A3H26_03520</name>
</gene>
<evidence type="ECO:0000313" key="4">
    <source>
        <dbReference type="Proteomes" id="UP000177763"/>
    </source>
</evidence>
<evidence type="ECO:0000313" key="3">
    <source>
        <dbReference type="EMBL" id="OGC57876.1"/>
    </source>
</evidence>
<dbReference type="Proteomes" id="UP000177763">
    <property type="component" value="Unassembled WGS sequence"/>
</dbReference>
<dbReference type="STRING" id="1802630.A3H26_03520"/>
<protein>
    <recommendedName>
        <fullName evidence="2">VanZ-like domain-containing protein</fullName>
    </recommendedName>
</protein>
<reference evidence="3 4" key="1">
    <citation type="journal article" date="2016" name="Nat. Commun.">
        <title>Thousands of microbial genomes shed light on interconnected biogeochemical processes in an aquifer system.</title>
        <authorList>
            <person name="Anantharaman K."/>
            <person name="Brown C.T."/>
            <person name="Hug L.A."/>
            <person name="Sharon I."/>
            <person name="Castelle C.J."/>
            <person name="Probst A.J."/>
            <person name="Thomas B.C."/>
            <person name="Singh A."/>
            <person name="Wilkins M.J."/>
            <person name="Karaoz U."/>
            <person name="Brodie E.L."/>
            <person name="Williams K.H."/>
            <person name="Hubbard S.S."/>
            <person name="Banfield J.F."/>
        </authorList>
    </citation>
    <scope>NUCLEOTIDE SEQUENCE [LARGE SCALE GENOMIC DNA]</scope>
</reference>
<feature type="transmembrane region" description="Helical" evidence="1">
    <location>
        <begin position="92"/>
        <end position="113"/>
    </location>
</feature>
<dbReference type="Pfam" id="PF04892">
    <property type="entry name" value="VanZ"/>
    <property type="match status" value="1"/>
</dbReference>
<keyword evidence="1" id="KW-0472">Membrane</keyword>
<evidence type="ECO:0000256" key="1">
    <source>
        <dbReference type="SAM" id="Phobius"/>
    </source>
</evidence>